<gene>
    <name evidence="7" type="ORF">E2493_18250</name>
</gene>
<keyword evidence="4 5" id="KW-0472">Membrane</keyword>
<dbReference type="EMBL" id="SPDV01000051">
    <property type="protein sequence ID" value="TFI56826.1"/>
    <property type="molecule type" value="Genomic_DNA"/>
</dbReference>
<sequence>MTGAANLALATLAFVGTHFGLSHPLRLPLVQNMGEAAFQLLYSLVAILTFGWIVLAYRATPAGLPLWVAPGWAWPVAAAVMLVAAILFVGSLSGNPALPFRGARRRAAAVPTGVLAITRHPMNLSFVLWALVHLALWGEMRNVIVALGILVLAVGGTIGQERKKRATLGPAWAAWEARTSFVPFGALVSGRLPWRSAAPGWIALGGGLAVWLLATWLHAPSVSPIVLLLGT</sequence>
<proteinExistence type="predicted"/>
<feature type="transmembrane region" description="Helical" evidence="5">
    <location>
        <begin position="6"/>
        <end position="25"/>
    </location>
</feature>
<feature type="transmembrane region" description="Helical" evidence="5">
    <location>
        <begin position="201"/>
        <end position="219"/>
    </location>
</feature>
<evidence type="ECO:0000259" key="6">
    <source>
        <dbReference type="Pfam" id="PF07298"/>
    </source>
</evidence>
<protein>
    <submittedName>
        <fullName evidence="7">MFS transporter</fullName>
    </submittedName>
</protein>
<dbReference type="InterPro" id="IPR009915">
    <property type="entry name" value="NnrU_dom"/>
</dbReference>
<organism evidence="7 8">
    <name type="scientific">Sphingomonas parva</name>
    <dbReference type="NCBI Taxonomy" id="2555898"/>
    <lineage>
        <taxon>Bacteria</taxon>
        <taxon>Pseudomonadati</taxon>
        <taxon>Pseudomonadota</taxon>
        <taxon>Alphaproteobacteria</taxon>
        <taxon>Sphingomonadales</taxon>
        <taxon>Sphingomonadaceae</taxon>
        <taxon>Sphingomonas</taxon>
    </lineage>
</organism>
<evidence type="ECO:0000256" key="3">
    <source>
        <dbReference type="ARBA" id="ARBA00022989"/>
    </source>
</evidence>
<evidence type="ECO:0000313" key="7">
    <source>
        <dbReference type="EMBL" id="TFI56826.1"/>
    </source>
</evidence>
<accession>A0A4Y8ZR05</accession>
<feature type="transmembrane region" description="Helical" evidence="5">
    <location>
        <begin position="113"/>
        <end position="136"/>
    </location>
</feature>
<keyword evidence="8" id="KW-1185">Reference proteome</keyword>
<dbReference type="Gene3D" id="1.20.120.1630">
    <property type="match status" value="1"/>
</dbReference>
<evidence type="ECO:0000256" key="4">
    <source>
        <dbReference type="ARBA" id="ARBA00023136"/>
    </source>
</evidence>
<feature type="transmembrane region" description="Helical" evidence="5">
    <location>
        <begin position="37"/>
        <end position="60"/>
    </location>
</feature>
<feature type="transmembrane region" description="Helical" evidence="5">
    <location>
        <begin position="72"/>
        <end position="92"/>
    </location>
</feature>
<feature type="domain" description="NnrU" evidence="6">
    <location>
        <begin position="7"/>
        <end position="220"/>
    </location>
</feature>
<dbReference type="RefSeq" id="WP_135089787.1">
    <property type="nucleotide sequence ID" value="NZ_SPDV01000051.1"/>
</dbReference>
<dbReference type="GO" id="GO:0016020">
    <property type="term" value="C:membrane"/>
    <property type="evidence" value="ECO:0007669"/>
    <property type="project" value="UniProtKB-SubCell"/>
</dbReference>
<comment type="caution">
    <text evidence="7">The sequence shown here is derived from an EMBL/GenBank/DDBJ whole genome shotgun (WGS) entry which is preliminary data.</text>
</comment>
<dbReference type="AlphaFoldDB" id="A0A4Y8ZR05"/>
<dbReference type="Proteomes" id="UP000298213">
    <property type="component" value="Unassembled WGS sequence"/>
</dbReference>
<evidence type="ECO:0000256" key="5">
    <source>
        <dbReference type="SAM" id="Phobius"/>
    </source>
</evidence>
<evidence type="ECO:0000256" key="2">
    <source>
        <dbReference type="ARBA" id="ARBA00022692"/>
    </source>
</evidence>
<name>A0A4Y8ZR05_9SPHN</name>
<comment type="subcellular location">
    <subcellularLocation>
        <location evidence="1">Membrane</location>
        <topology evidence="1">Multi-pass membrane protein</topology>
    </subcellularLocation>
</comment>
<dbReference type="Pfam" id="PF07298">
    <property type="entry name" value="NnrU"/>
    <property type="match status" value="1"/>
</dbReference>
<feature type="transmembrane region" description="Helical" evidence="5">
    <location>
        <begin position="142"/>
        <end position="159"/>
    </location>
</feature>
<evidence type="ECO:0000256" key="1">
    <source>
        <dbReference type="ARBA" id="ARBA00004141"/>
    </source>
</evidence>
<keyword evidence="3 5" id="KW-1133">Transmembrane helix</keyword>
<evidence type="ECO:0000313" key="8">
    <source>
        <dbReference type="Proteomes" id="UP000298213"/>
    </source>
</evidence>
<dbReference type="OrthoDB" id="7828645at2"/>
<reference evidence="7 8" key="1">
    <citation type="submission" date="2019-03" db="EMBL/GenBank/DDBJ databases">
        <title>Genome sequence of Sphingomonas sp. 17J27-24.</title>
        <authorList>
            <person name="Kim M."/>
            <person name="Maeng S."/>
            <person name="Sathiyaraj S."/>
        </authorList>
    </citation>
    <scope>NUCLEOTIDE SEQUENCE [LARGE SCALE GENOMIC DNA]</scope>
    <source>
        <strain evidence="7 8">17J27-24</strain>
    </source>
</reference>
<keyword evidence="2 5" id="KW-0812">Transmembrane</keyword>